<dbReference type="GO" id="GO:0043565">
    <property type="term" value="F:sequence-specific DNA binding"/>
    <property type="evidence" value="ECO:0007669"/>
    <property type="project" value="InterPro"/>
</dbReference>
<evidence type="ECO:0000259" key="11">
    <source>
        <dbReference type="PROSITE" id="PS50109"/>
    </source>
</evidence>
<dbReference type="InterPro" id="IPR001789">
    <property type="entry name" value="Sig_transdc_resp-reg_receiver"/>
</dbReference>
<proteinExistence type="predicted"/>
<dbReference type="PROSITE" id="PS01124">
    <property type="entry name" value="HTH_ARAC_FAMILY_2"/>
    <property type="match status" value="1"/>
</dbReference>
<dbReference type="SUPFAM" id="SSF46689">
    <property type="entry name" value="Homeodomain-like"/>
    <property type="match status" value="1"/>
</dbReference>
<dbReference type="InterPro" id="IPR015943">
    <property type="entry name" value="WD40/YVTN_repeat-like_dom_sf"/>
</dbReference>
<dbReference type="Gene3D" id="2.130.10.10">
    <property type="entry name" value="YVTN repeat-like/Quinoprotein amine dehydrogenase"/>
    <property type="match status" value="3"/>
</dbReference>
<dbReference type="InterPro" id="IPR009057">
    <property type="entry name" value="Homeodomain-like_sf"/>
</dbReference>
<dbReference type="InterPro" id="IPR003661">
    <property type="entry name" value="HisK_dim/P_dom"/>
</dbReference>
<dbReference type="SMART" id="SM00387">
    <property type="entry name" value="HATPase_c"/>
    <property type="match status" value="1"/>
</dbReference>
<dbReference type="InterPro" id="IPR011123">
    <property type="entry name" value="Y_Y_Y"/>
</dbReference>
<dbReference type="SMART" id="SM00388">
    <property type="entry name" value="HisKA"/>
    <property type="match status" value="1"/>
</dbReference>
<dbReference type="Gene3D" id="3.30.565.10">
    <property type="entry name" value="Histidine kinase-like ATPase, C-terminal domain"/>
    <property type="match status" value="1"/>
</dbReference>
<dbReference type="InterPro" id="IPR018060">
    <property type="entry name" value="HTH_AraC"/>
</dbReference>
<accession>A0A934RUH1</accession>
<dbReference type="SMART" id="SM00342">
    <property type="entry name" value="HTH_ARAC"/>
    <property type="match status" value="1"/>
</dbReference>
<reference evidence="13" key="1">
    <citation type="submission" date="2021-01" db="EMBL/GenBank/DDBJ databases">
        <title>Modified the classification status of verrucomicrobia.</title>
        <authorList>
            <person name="Feng X."/>
        </authorList>
    </citation>
    <scope>NUCLEOTIDE SEQUENCE</scope>
    <source>
        <strain evidence="13">KCTC 13126</strain>
    </source>
</reference>
<dbReference type="Pfam" id="PF07495">
    <property type="entry name" value="Y_Y_Y"/>
    <property type="match status" value="1"/>
</dbReference>
<dbReference type="Gene3D" id="1.10.287.130">
    <property type="match status" value="1"/>
</dbReference>
<feature type="domain" description="Histidine kinase" evidence="11">
    <location>
        <begin position="784"/>
        <end position="1007"/>
    </location>
</feature>
<feature type="compositionally biased region" description="Basic and acidic residues" evidence="8">
    <location>
        <begin position="1016"/>
        <end position="1026"/>
    </location>
</feature>
<evidence type="ECO:0000256" key="6">
    <source>
        <dbReference type="ARBA" id="ARBA00023163"/>
    </source>
</evidence>
<feature type="region of interest" description="Disordered" evidence="8">
    <location>
        <begin position="1012"/>
        <end position="1031"/>
    </location>
</feature>
<evidence type="ECO:0000256" key="3">
    <source>
        <dbReference type="ARBA" id="ARBA00022553"/>
    </source>
</evidence>
<dbReference type="GO" id="GO:0000155">
    <property type="term" value="F:phosphorelay sensor kinase activity"/>
    <property type="evidence" value="ECO:0007669"/>
    <property type="project" value="InterPro"/>
</dbReference>
<keyword evidence="3 7" id="KW-0597">Phosphoprotein</keyword>
<evidence type="ECO:0000313" key="13">
    <source>
        <dbReference type="EMBL" id="MBK1875354.1"/>
    </source>
</evidence>
<dbReference type="EMBL" id="JAENIL010000001">
    <property type="protein sequence ID" value="MBK1875354.1"/>
    <property type="molecule type" value="Genomic_DNA"/>
</dbReference>
<dbReference type="PANTHER" id="PTHR43547:SF2">
    <property type="entry name" value="HYBRID SIGNAL TRANSDUCTION HISTIDINE KINASE C"/>
    <property type="match status" value="1"/>
</dbReference>
<dbReference type="Gene3D" id="2.60.40.10">
    <property type="entry name" value="Immunoglobulins"/>
    <property type="match status" value="1"/>
</dbReference>
<dbReference type="PROSITE" id="PS00041">
    <property type="entry name" value="HTH_ARAC_FAMILY_1"/>
    <property type="match status" value="1"/>
</dbReference>
<feature type="domain" description="Response regulatory" evidence="12">
    <location>
        <begin position="1041"/>
        <end position="1156"/>
    </location>
</feature>
<dbReference type="GO" id="GO:0003700">
    <property type="term" value="F:DNA-binding transcription factor activity"/>
    <property type="evidence" value="ECO:0007669"/>
    <property type="project" value="InterPro"/>
</dbReference>
<dbReference type="Pfam" id="PF12833">
    <property type="entry name" value="HTH_18"/>
    <property type="match status" value="1"/>
</dbReference>
<dbReference type="EC" id="2.7.13.3" evidence="2"/>
<evidence type="ECO:0000256" key="4">
    <source>
        <dbReference type="ARBA" id="ARBA00023015"/>
    </source>
</evidence>
<comment type="catalytic activity">
    <reaction evidence="1">
        <text>ATP + protein L-histidine = ADP + protein N-phospho-L-histidine.</text>
        <dbReference type="EC" id="2.7.13.3"/>
    </reaction>
</comment>
<keyword evidence="14" id="KW-1185">Reference proteome</keyword>
<dbReference type="InterPro" id="IPR036097">
    <property type="entry name" value="HisK_dim/P_sf"/>
</dbReference>
<keyword evidence="6" id="KW-0804">Transcription</keyword>
<dbReference type="FunFam" id="1.10.287.130:FF:000045">
    <property type="entry name" value="Two-component system sensor histidine kinase/response regulator"/>
    <property type="match status" value="1"/>
</dbReference>
<dbReference type="SMART" id="SM00448">
    <property type="entry name" value="REC"/>
    <property type="match status" value="1"/>
</dbReference>
<comment type="caution">
    <text evidence="13">The sequence shown here is derived from an EMBL/GenBank/DDBJ whole genome shotgun (WGS) entry which is preliminary data.</text>
</comment>
<dbReference type="InterPro" id="IPR011006">
    <property type="entry name" value="CheY-like_superfamily"/>
</dbReference>
<feature type="domain" description="HTH araC/xylS-type" evidence="10">
    <location>
        <begin position="1188"/>
        <end position="1287"/>
    </location>
</feature>
<dbReference type="Gene3D" id="1.10.10.60">
    <property type="entry name" value="Homeodomain-like"/>
    <property type="match status" value="1"/>
</dbReference>
<keyword evidence="9" id="KW-0472">Membrane</keyword>
<dbReference type="InterPro" id="IPR005467">
    <property type="entry name" value="His_kinase_dom"/>
</dbReference>
<evidence type="ECO:0000256" key="5">
    <source>
        <dbReference type="ARBA" id="ARBA00023125"/>
    </source>
</evidence>
<name>A0A934RUH1_9BACT</name>
<dbReference type="PROSITE" id="PS50110">
    <property type="entry name" value="RESPONSE_REGULATORY"/>
    <property type="match status" value="1"/>
</dbReference>
<keyword evidence="4" id="KW-0805">Transcription regulation</keyword>
<evidence type="ECO:0000256" key="2">
    <source>
        <dbReference type="ARBA" id="ARBA00012438"/>
    </source>
</evidence>
<protein>
    <recommendedName>
        <fullName evidence="2">histidine kinase</fullName>
        <ecNumber evidence="2">2.7.13.3</ecNumber>
    </recommendedName>
</protein>
<dbReference type="SUPFAM" id="SSF55874">
    <property type="entry name" value="ATPase domain of HSP90 chaperone/DNA topoisomerase II/histidine kinase"/>
    <property type="match status" value="1"/>
</dbReference>
<evidence type="ECO:0000313" key="14">
    <source>
        <dbReference type="Proteomes" id="UP000617628"/>
    </source>
</evidence>
<dbReference type="SUPFAM" id="SSF47384">
    <property type="entry name" value="Homodimeric domain of signal transducing histidine kinase"/>
    <property type="match status" value="1"/>
</dbReference>
<dbReference type="CDD" id="cd17574">
    <property type="entry name" value="REC_OmpR"/>
    <property type="match status" value="1"/>
</dbReference>
<evidence type="ECO:0000256" key="8">
    <source>
        <dbReference type="SAM" id="MobiDB-lite"/>
    </source>
</evidence>
<dbReference type="SUPFAM" id="SSF63829">
    <property type="entry name" value="Calcium-dependent phosphotriesterase"/>
    <property type="match status" value="2"/>
</dbReference>
<dbReference type="PRINTS" id="PR00344">
    <property type="entry name" value="BCTRLSENSOR"/>
</dbReference>
<dbReference type="InterPro" id="IPR018062">
    <property type="entry name" value="HTH_AraC-typ_CS"/>
</dbReference>
<feature type="modified residue" description="4-aspartylphosphate" evidence="7">
    <location>
        <position position="1089"/>
    </location>
</feature>
<dbReference type="CDD" id="cd00075">
    <property type="entry name" value="HATPase"/>
    <property type="match status" value="1"/>
</dbReference>
<dbReference type="InterPro" id="IPR036890">
    <property type="entry name" value="HATPase_C_sf"/>
</dbReference>
<organism evidence="13 14">
    <name type="scientific">Pelagicoccus mobilis</name>
    <dbReference type="NCBI Taxonomy" id="415221"/>
    <lineage>
        <taxon>Bacteria</taxon>
        <taxon>Pseudomonadati</taxon>
        <taxon>Verrucomicrobiota</taxon>
        <taxon>Opitutia</taxon>
        <taxon>Puniceicoccales</taxon>
        <taxon>Pelagicoccaceae</taxon>
        <taxon>Pelagicoccus</taxon>
    </lineage>
</organism>
<dbReference type="PROSITE" id="PS50109">
    <property type="entry name" value="HIS_KIN"/>
    <property type="match status" value="1"/>
</dbReference>
<dbReference type="Gene3D" id="3.40.50.2300">
    <property type="match status" value="1"/>
</dbReference>
<keyword evidence="9" id="KW-0812">Transmembrane</keyword>
<sequence length="1296" mass="146047">MAPLSVKLCIAAEKFTPDTHIDLNEPWRWTVLEELENHEAYCAAYDTNGTVWFGQAAGLTSFDGVNYRSYPFDFDSGGALYAKNVFCASDGSVYLMTTKRIAVLKPNREWAWLMDIDTGQTKSPMIAESQDGSIWLVVNNQLHHYGPQGISVVRNLPLIHESIVVDRRDRIWLREMEDSNLLIHPAKLDETLSLASPGKVISINPWKMDTTSALYEDRDGSIWVLTIWAKHFAQRFDLDFNRTIHPAPPPLDRRSNLSFVSIDEETKLLLRPPELLLYQDGQWQNLDTGSYSVPSNNPYLIQLSDGKLLLGGNVEQSYLIDSTNNRWETFHGLNIQCEDANGNEWYLSQDNKVILHESDKQQWTRFDTGDGLIDAPNRITISDDGTVWVSGRHQGIAAVSRLESGSWTTDSFPSIGYTFSHLGVLKTQDGNIIFGNGSERPMPDGSVGGIVVYRKTEGEYLASHLAPPLYPERVATLVEQPGHGLWLGSFNLARIQPSTGLGAEPVAELSATWIDHLSIDRHNRVWVAKWGDGLYCYDGNDWKLYRSADGIASNQTVFALPSKRDDTLWLATRNNLSRFDGTSWTRDAFADGFEFHREGGTLFESNNGELWINQAPRLWAMNRERPVPDQGLPFRTIRYRQDQLPPHTLLDPSETQLNEPADALFSWHGLDQWNDTPSHKLEYSYRISDQEWSPFQQDTQVSILDLPSGSYTFEVKARDRDLNVDPTPASLSFQIIAPLWKQAWFIISAFLSCAAIITLIAIVIRMRMRHLIALEEFKLDFFTNLSHELRTPLSVILGPLESLAAKARSKDQKATFDMVLRNTHKMLDLVNKLLEFRKVELGKLKYRPVQGEVIGFIKDAIFSLSPLWENKKQTLTIHSELAAYRCGFDPDKLLSIIDNIVSNAIKYTPDKGTIDVSIKIDTDSNGKAALDFKVSDNGIGIAKDKLPKVTDPFYRADSELSEQESSGIGLALVAGLVEVWGGETTIESKTEGPERGTSISIHLPLNLFKGSLPDPAEEKAASERQEIQQAEALPPRVSKPKILIVEDNPDVLKFLEHEIGEHFETLSASNGIEGLQQIKSSTPDLIITDVMMPEMDGIEFCRAIRANKDICHLPIIILTARTADEHYLEGIEIGADEYFSKPIRADLLIARINNLFHSRQQLRERFASQVLVEPQEVAIVSSDKQLIERAIKILESNLQTESYDVEAFAKDLAMSRITLYRKLKAITGLSAVDFMRSIRLKRAAQLLRATDLTVGEILIQVGYYDASSFSRAFKKEFNRTPTQYREEEGTEIRPAS</sequence>
<dbReference type="Proteomes" id="UP000617628">
    <property type="component" value="Unassembled WGS sequence"/>
</dbReference>
<dbReference type="Pfam" id="PF00072">
    <property type="entry name" value="Response_reg"/>
    <property type="match status" value="1"/>
</dbReference>
<dbReference type="PANTHER" id="PTHR43547">
    <property type="entry name" value="TWO-COMPONENT HISTIDINE KINASE"/>
    <property type="match status" value="1"/>
</dbReference>
<keyword evidence="5" id="KW-0238">DNA-binding</keyword>
<evidence type="ECO:0000256" key="7">
    <source>
        <dbReference type="PROSITE-ProRule" id="PRU00169"/>
    </source>
</evidence>
<evidence type="ECO:0000259" key="10">
    <source>
        <dbReference type="PROSITE" id="PS01124"/>
    </source>
</evidence>
<evidence type="ECO:0000256" key="1">
    <source>
        <dbReference type="ARBA" id="ARBA00000085"/>
    </source>
</evidence>
<dbReference type="RefSeq" id="WP_200353569.1">
    <property type="nucleotide sequence ID" value="NZ_JAENIL010000001.1"/>
</dbReference>
<evidence type="ECO:0000259" key="12">
    <source>
        <dbReference type="PROSITE" id="PS50110"/>
    </source>
</evidence>
<dbReference type="InterPro" id="IPR004358">
    <property type="entry name" value="Sig_transdc_His_kin-like_C"/>
</dbReference>
<dbReference type="InterPro" id="IPR003594">
    <property type="entry name" value="HATPase_dom"/>
</dbReference>
<feature type="transmembrane region" description="Helical" evidence="9">
    <location>
        <begin position="743"/>
        <end position="764"/>
    </location>
</feature>
<gene>
    <name evidence="13" type="ORF">JIN87_00670</name>
</gene>
<dbReference type="SUPFAM" id="SSF52172">
    <property type="entry name" value="CheY-like"/>
    <property type="match status" value="1"/>
</dbReference>
<keyword evidence="9" id="KW-1133">Transmembrane helix</keyword>
<dbReference type="InterPro" id="IPR013783">
    <property type="entry name" value="Ig-like_fold"/>
</dbReference>
<dbReference type="Pfam" id="PF00512">
    <property type="entry name" value="HisKA"/>
    <property type="match status" value="1"/>
</dbReference>
<dbReference type="Pfam" id="PF02518">
    <property type="entry name" value="HATPase_c"/>
    <property type="match status" value="1"/>
</dbReference>
<dbReference type="CDD" id="cd00082">
    <property type="entry name" value="HisKA"/>
    <property type="match status" value="1"/>
</dbReference>
<evidence type="ECO:0000256" key="9">
    <source>
        <dbReference type="SAM" id="Phobius"/>
    </source>
</evidence>